<dbReference type="GO" id="GO:0006508">
    <property type="term" value="P:proteolysis"/>
    <property type="evidence" value="ECO:0007669"/>
    <property type="project" value="UniProtKB-KW"/>
</dbReference>
<dbReference type="InterPro" id="IPR013201">
    <property type="entry name" value="Prot_inhib_I29"/>
</dbReference>
<dbReference type="OrthoDB" id="251836at2759"/>
<keyword evidence="7" id="KW-1015">Disulfide bond</keyword>
<evidence type="ECO:0000256" key="1">
    <source>
        <dbReference type="ARBA" id="ARBA00008455"/>
    </source>
</evidence>
<dbReference type="SMART" id="SM00645">
    <property type="entry name" value="Pept_C1"/>
    <property type="match status" value="1"/>
</dbReference>
<dbReference type="GO" id="GO:0008234">
    <property type="term" value="F:cysteine-type peptidase activity"/>
    <property type="evidence" value="ECO:0007669"/>
    <property type="project" value="UniProtKB-KW"/>
</dbReference>
<evidence type="ECO:0000256" key="8">
    <source>
        <dbReference type="ARBA" id="ARBA00023180"/>
    </source>
</evidence>
<feature type="chain" id="PRO_5024915590" evidence="9">
    <location>
        <begin position="25"/>
        <end position="354"/>
    </location>
</feature>
<dbReference type="InterPro" id="IPR025660">
    <property type="entry name" value="Pept_his_AS"/>
</dbReference>
<keyword evidence="5" id="KW-0788">Thiol protease</keyword>
<keyword evidence="3 9" id="KW-0732">Signal</keyword>
<dbReference type="InterPro" id="IPR025661">
    <property type="entry name" value="Pept_asp_AS"/>
</dbReference>
<protein>
    <submittedName>
        <fullName evidence="12">Cathepsin L-like protease</fullName>
    </submittedName>
</protein>
<evidence type="ECO:0000256" key="4">
    <source>
        <dbReference type="ARBA" id="ARBA00022801"/>
    </source>
</evidence>
<evidence type="ECO:0000313" key="12">
    <source>
        <dbReference type="EMBL" id="GET88036.1"/>
    </source>
</evidence>
<feature type="domain" description="Peptidase C1A papain C-terminal" evidence="10">
    <location>
        <begin position="129"/>
        <end position="340"/>
    </location>
</feature>
<dbReference type="PANTHER" id="PTHR12411">
    <property type="entry name" value="CYSTEINE PROTEASE FAMILY C1-RELATED"/>
    <property type="match status" value="1"/>
</dbReference>
<dbReference type="PROSITE" id="PS00640">
    <property type="entry name" value="THIOL_PROTEASE_ASN"/>
    <property type="match status" value="1"/>
</dbReference>
<evidence type="ECO:0000256" key="2">
    <source>
        <dbReference type="ARBA" id="ARBA00022670"/>
    </source>
</evidence>
<gene>
    <name evidence="12" type="ORF">LtaPh_1913500</name>
</gene>
<feature type="domain" description="Cathepsin propeptide inhibitor" evidence="11">
    <location>
        <begin position="42"/>
        <end position="99"/>
    </location>
</feature>
<dbReference type="VEuPathDB" id="TriTrypDB:LtaPh_1913500"/>
<dbReference type="InterPro" id="IPR000668">
    <property type="entry name" value="Peptidase_C1A_C"/>
</dbReference>
<keyword evidence="4" id="KW-0378">Hydrolase</keyword>
<name>A0A640KEB2_LEITA</name>
<evidence type="ECO:0000259" key="10">
    <source>
        <dbReference type="SMART" id="SM00645"/>
    </source>
</evidence>
<dbReference type="AlphaFoldDB" id="A0A640KEB2"/>
<proteinExistence type="inferred from homology"/>
<feature type="signal peptide" evidence="9">
    <location>
        <begin position="1"/>
        <end position="24"/>
    </location>
</feature>
<keyword evidence="13" id="KW-1185">Reference proteome</keyword>
<dbReference type="InterPro" id="IPR013128">
    <property type="entry name" value="Peptidase_C1A"/>
</dbReference>
<comment type="similarity">
    <text evidence="1">Belongs to the peptidase C1 family.</text>
</comment>
<dbReference type="Pfam" id="PF08246">
    <property type="entry name" value="Inhibitor_I29"/>
    <property type="match status" value="1"/>
</dbReference>
<evidence type="ECO:0000256" key="5">
    <source>
        <dbReference type="ARBA" id="ARBA00022807"/>
    </source>
</evidence>
<reference evidence="12" key="1">
    <citation type="submission" date="2019-11" db="EMBL/GenBank/DDBJ databases">
        <title>Leishmania tarentolae CDS.</title>
        <authorList>
            <person name="Goto Y."/>
            <person name="Yamagishi J."/>
        </authorList>
    </citation>
    <scope>NUCLEOTIDE SEQUENCE [LARGE SCALE GENOMIC DNA]</scope>
    <source>
        <strain evidence="12">Parrot Tar II</strain>
    </source>
</reference>
<dbReference type="Pfam" id="PF00112">
    <property type="entry name" value="Peptidase_C1"/>
    <property type="match status" value="1"/>
</dbReference>
<keyword evidence="6" id="KW-0865">Zymogen</keyword>
<dbReference type="PRINTS" id="PR00705">
    <property type="entry name" value="PAPAIN"/>
</dbReference>
<dbReference type="InterPro" id="IPR000169">
    <property type="entry name" value="Pept_cys_AS"/>
</dbReference>
<dbReference type="InterPro" id="IPR039417">
    <property type="entry name" value="Peptidase_C1A_papain-like"/>
</dbReference>
<accession>A0A640KEB2</accession>
<keyword evidence="2" id="KW-0645">Protease</keyword>
<dbReference type="EMBL" id="BLBS01000024">
    <property type="protein sequence ID" value="GET88036.1"/>
    <property type="molecule type" value="Genomic_DNA"/>
</dbReference>
<evidence type="ECO:0000256" key="3">
    <source>
        <dbReference type="ARBA" id="ARBA00022729"/>
    </source>
</evidence>
<dbReference type="SUPFAM" id="SSF54001">
    <property type="entry name" value="Cysteine proteinases"/>
    <property type="match status" value="1"/>
</dbReference>
<comment type="caution">
    <text evidence="12">The sequence shown here is derived from an EMBL/GenBank/DDBJ whole genome shotgun (WGS) entry which is preliminary data.</text>
</comment>
<keyword evidence="8" id="KW-0325">Glycoprotein</keyword>
<evidence type="ECO:0000256" key="7">
    <source>
        <dbReference type="ARBA" id="ARBA00023157"/>
    </source>
</evidence>
<evidence type="ECO:0000256" key="6">
    <source>
        <dbReference type="ARBA" id="ARBA00023145"/>
    </source>
</evidence>
<dbReference type="Proteomes" id="UP000419144">
    <property type="component" value="Unassembled WGS sequence"/>
</dbReference>
<evidence type="ECO:0000259" key="11">
    <source>
        <dbReference type="SMART" id="SM00848"/>
    </source>
</evidence>
<evidence type="ECO:0000313" key="13">
    <source>
        <dbReference type="Proteomes" id="UP000419144"/>
    </source>
</evidence>
<dbReference type="PROSITE" id="PS00639">
    <property type="entry name" value="THIOL_PROTEASE_HIS"/>
    <property type="match status" value="1"/>
</dbReference>
<dbReference type="FunFam" id="3.90.70.10:FF:000138">
    <property type="entry name" value="Cruzipain"/>
    <property type="match status" value="1"/>
</dbReference>
<evidence type="ECO:0000256" key="9">
    <source>
        <dbReference type="SAM" id="SignalP"/>
    </source>
</evidence>
<dbReference type="Gene3D" id="3.90.70.10">
    <property type="entry name" value="Cysteine proteinases"/>
    <property type="match status" value="1"/>
</dbReference>
<sequence length="354" mass="38870">MAHHSTFLCAIVVTILFVVCYGSALIAQTPHEVDNFIASGHYHRFKKRHGKPFGDDAAEGHRFDAFKKNMQTAYVLTAQNPHAYYDVSGKFSDLTPQEFAKLYLNPDYYARHLKNHKEHVRVHEGIRGGAMSVDWREKGAVTPVKDQGMCGSCWAFATIGSIEGQWATHGHPLTALSEQMLVSCDTVDKGCSGGLMDQAMAWIIENHSGDVFTETDYPYTSSSGTTLPCQNKGTIGARIKGYVSLEQNEDAIAEWVEKEGPVAVAVDASTWQLYLGGVVSNCFALSLNHGVLVVGFNKTATPPYWIVKNSWGTSWGENGYIRLAMKTNQCMLNQYAVSATVDSPTTLHVPPPSV</sequence>
<organism evidence="12 13">
    <name type="scientific">Leishmania tarentolae</name>
    <name type="common">Sauroleishmania tarentolae</name>
    <dbReference type="NCBI Taxonomy" id="5689"/>
    <lineage>
        <taxon>Eukaryota</taxon>
        <taxon>Discoba</taxon>
        <taxon>Euglenozoa</taxon>
        <taxon>Kinetoplastea</taxon>
        <taxon>Metakinetoplastina</taxon>
        <taxon>Trypanosomatida</taxon>
        <taxon>Trypanosomatidae</taxon>
        <taxon>Leishmaniinae</taxon>
        <taxon>Leishmania</taxon>
        <taxon>lizard Leishmania</taxon>
    </lineage>
</organism>
<dbReference type="CDD" id="cd02248">
    <property type="entry name" value="Peptidase_C1A"/>
    <property type="match status" value="1"/>
</dbReference>
<dbReference type="PROSITE" id="PS00139">
    <property type="entry name" value="THIOL_PROTEASE_CYS"/>
    <property type="match status" value="1"/>
</dbReference>
<dbReference type="SMART" id="SM00848">
    <property type="entry name" value="Inhibitor_I29"/>
    <property type="match status" value="1"/>
</dbReference>
<dbReference type="InterPro" id="IPR038765">
    <property type="entry name" value="Papain-like_cys_pep_sf"/>
</dbReference>